<reference evidence="2 3" key="1">
    <citation type="journal article" date="2016" name="Nat. Commun.">
        <title>Ectomycorrhizal ecology is imprinted in the genome of the dominant symbiotic fungus Cenococcum geophilum.</title>
        <authorList>
            <consortium name="DOE Joint Genome Institute"/>
            <person name="Peter M."/>
            <person name="Kohler A."/>
            <person name="Ohm R.A."/>
            <person name="Kuo A."/>
            <person name="Krutzmann J."/>
            <person name="Morin E."/>
            <person name="Arend M."/>
            <person name="Barry K.W."/>
            <person name="Binder M."/>
            <person name="Choi C."/>
            <person name="Clum A."/>
            <person name="Copeland A."/>
            <person name="Grisel N."/>
            <person name="Haridas S."/>
            <person name="Kipfer T."/>
            <person name="LaButti K."/>
            <person name="Lindquist E."/>
            <person name="Lipzen A."/>
            <person name="Maire R."/>
            <person name="Meier B."/>
            <person name="Mihaltcheva S."/>
            <person name="Molinier V."/>
            <person name="Murat C."/>
            <person name="Poggeler S."/>
            <person name="Quandt C.A."/>
            <person name="Sperisen C."/>
            <person name="Tritt A."/>
            <person name="Tisserant E."/>
            <person name="Crous P.W."/>
            <person name="Henrissat B."/>
            <person name="Nehls U."/>
            <person name="Egli S."/>
            <person name="Spatafora J.W."/>
            <person name="Grigoriev I.V."/>
            <person name="Martin F.M."/>
        </authorList>
    </citation>
    <scope>NUCLEOTIDE SEQUENCE [LARGE SCALE GENOMIC DNA]</scope>
    <source>
        <strain evidence="2 3">CBS 207.34</strain>
    </source>
</reference>
<feature type="region of interest" description="Disordered" evidence="1">
    <location>
        <begin position="1"/>
        <end position="28"/>
    </location>
</feature>
<dbReference type="PANTHER" id="PTHR37538">
    <property type="entry name" value="BTB DOMAIN-CONTAINING PROTEIN"/>
    <property type="match status" value="1"/>
</dbReference>
<dbReference type="Proteomes" id="UP000250140">
    <property type="component" value="Unassembled WGS sequence"/>
</dbReference>
<keyword evidence="3" id="KW-1185">Reference proteome</keyword>
<dbReference type="InterPro" id="IPR011333">
    <property type="entry name" value="SKP1/BTB/POZ_sf"/>
</dbReference>
<name>A0A8E2F158_9PEZI</name>
<sequence>MGNKKNGKKAAREGAPTVKKNPAGSDSTEVSLYRSAPFILKIGLKGISYFVANPYIREFAKLVSEKDLHSHPWGTEIQLPEIDEDVGHILVHFLYTGRYQALSLSTVQGTTAEYKRCLQVYCVARTYELNGLVVHTREKMSTFEAKLSIFEILGISVDIYPKFPAEETWFFEHLQGKIMEAFKKDQGLFTDRRFLECTGKIDAFDKVLDQAITHAYSSVIPETWFFKHLQGKIVEAFKKNQCLFTNERFLECVGKIDAFDKILDQAIAQAYSSTIPETARKTEQVSSAAPQPTSAAKVPAALEAETSASFKSISKSMLDPTESEFESEQILKTAQLKETDRNSNGGLCDWGLSKTCKGNKISKKQQNEMRRMKRENEKLNGGSVVNISQLNQIDQVSLLPDHEPWTKIAAEPNTDASFESSLTLESQPMAVFRSELELEEQMQKAEAYEDATGCKEDDERRKSLETLNLQPVGAGHDDDEYEKIDKILIN</sequence>
<feature type="region of interest" description="Disordered" evidence="1">
    <location>
        <begin position="445"/>
        <end position="480"/>
    </location>
</feature>
<dbReference type="AlphaFoldDB" id="A0A8E2F158"/>
<evidence type="ECO:0000313" key="3">
    <source>
        <dbReference type="Proteomes" id="UP000250140"/>
    </source>
</evidence>
<dbReference type="Gene3D" id="3.30.710.10">
    <property type="entry name" value="Potassium Channel Kv1.1, Chain A"/>
    <property type="match status" value="1"/>
</dbReference>
<evidence type="ECO:0000256" key="1">
    <source>
        <dbReference type="SAM" id="MobiDB-lite"/>
    </source>
</evidence>
<dbReference type="EMBL" id="KV749621">
    <property type="protein sequence ID" value="OCL08677.1"/>
    <property type="molecule type" value="Genomic_DNA"/>
</dbReference>
<dbReference type="OrthoDB" id="3594103at2759"/>
<proteinExistence type="predicted"/>
<accession>A0A8E2F158</accession>
<gene>
    <name evidence="2" type="ORF">AOQ84DRAFT_36487</name>
</gene>
<dbReference type="PANTHER" id="PTHR37538:SF1">
    <property type="entry name" value="BTB DOMAIN-CONTAINING PROTEIN"/>
    <property type="match status" value="1"/>
</dbReference>
<organism evidence="2 3">
    <name type="scientific">Glonium stellatum</name>
    <dbReference type="NCBI Taxonomy" id="574774"/>
    <lineage>
        <taxon>Eukaryota</taxon>
        <taxon>Fungi</taxon>
        <taxon>Dikarya</taxon>
        <taxon>Ascomycota</taxon>
        <taxon>Pezizomycotina</taxon>
        <taxon>Dothideomycetes</taxon>
        <taxon>Pleosporomycetidae</taxon>
        <taxon>Gloniales</taxon>
        <taxon>Gloniaceae</taxon>
        <taxon>Glonium</taxon>
    </lineage>
</organism>
<evidence type="ECO:0000313" key="2">
    <source>
        <dbReference type="EMBL" id="OCL08677.1"/>
    </source>
</evidence>
<feature type="compositionally biased region" description="Basic and acidic residues" evidence="1">
    <location>
        <begin position="445"/>
        <end position="464"/>
    </location>
</feature>
<evidence type="ECO:0008006" key="4">
    <source>
        <dbReference type="Google" id="ProtNLM"/>
    </source>
</evidence>
<protein>
    <recommendedName>
        <fullName evidence="4">BTB domain-containing protein</fullName>
    </recommendedName>
</protein>